<keyword evidence="5" id="KW-0677">Repeat</keyword>
<organism evidence="16 17">
    <name type="scientific">Periplaneta americana</name>
    <name type="common">American cockroach</name>
    <name type="synonym">Blatta americana</name>
    <dbReference type="NCBI Taxonomy" id="6978"/>
    <lineage>
        <taxon>Eukaryota</taxon>
        <taxon>Metazoa</taxon>
        <taxon>Ecdysozoa</taxon>
        <taxon>Arthropoda</taxon>
        <taxon>Hexapoda</taxon>
        <taxon>Insecta</taxon>
        <taxon>Pterygota</taxon>
        <taxon>Neoptera</taxon>
        <taxon>Polyneoptera</taxon>
        <taxon>Dictyoptera</taxon>
        <taxon>Blattodea</taxon>
        <taxon>Blattoidea</taxon>
        <taxon>Blattidae</taxon>
        <taxon>Blattinae</taxon>
        <taxon>Periplaneta</taxon>
    </lineage>
</organism>
<feature type="domain" description="Ion transport" evidence="15">
    <location>
        <begin position="658"/>
        <end position="861"/>
    </location>
</feature>
<keyword evidence="2" id="KW-0813">Transport</keyword>
<evidence type="ECO:0000313" key="17">
    <source>
        <dbReference type="Proteomes" id="UP001148838"/>
    </source>
</evidence>
<feature type="domain" description="Ion transport" evidence="15">
    <location>
        <begin position="1513"/>
        <end position="1740"/>
    </location>
</feature>
<feature type="repeat" description="ANK" evidence="11">
    <location>
        <begin position="440"/>
        <end position="472"/>
    </location>
</feature>
<keyword evidence="8" id="KW-0406">Ion transport</keyword>
<feature type="repeat" description="ANK" evidence="11">
    <location>
        <begin position="1349"/>
        <end position="1381"/>
    </location>
</feature>
<feature type="transmembrane region" description="Helical" evidence="14">
    <location>
        <begin position="597"/>
        <end position="618"/>
    </location>
</feature>
<dbReference type="InterPro" id="IPR036770">
    <property type="entry name" value="Ankyrin_rpt-contain_sf"/>
</dbReference>
<keyword evidence="10" id="KW-0407">Ion channel</keyword>
<feature type="repeat" description="ANK" evidence="11">
    <location>
        <begin position="109"/>
        <end position="142"/>
    </location>
</feature>
<evidence type="ECO:0000256" key="13">
    <source>
        <dbReference type="SAM" id="MobiDB-lite"/>
    </source>
</evidence>
<proteinExistence type="predicted"/>
<accession>A0ABQ8TMK8</accession>
<comment type="caution">
    <text evidence="16">The sequence shown here is derived from an EMBL/GenBank/DDBJ whole genome shotgun (WGS) entry which is preliminary data.</text>
</comment>
<keyword evidence="3" id="KW-0716">Sensory transduction</keyword>
<feature type="repeat" description="ANK" evidence="11">
    <location>
        <begin position="1316"/>
        <end position="1348"/>
    </location>
</feature>
<evidence type="ECO:0000256" key="9">
    <source>
        <dbReference type="ARBA" id="ARBA00023136"/>
    </source>
</evidence>
<evidence type="ECO:0000256" key="7">
    <source>
        <dbReference type="ARBA" id="ARBA00023043"/>
    </source>
</evidence>
<evidence type="ECO:0000313" key="16">
    <source>
        <dbReference type="EMBL" id="KAJ4446957.1"/>
    </source>
</evidence>
<evidence type="ECO:0000256" key="8">
    <source>
        <dbReference type="ARBA" id="ARBA00023065"/>
    </source>
</evidence>
<gene>
    <name evidence="16" type="ORF">ANN_13659</name>
</gene>
<dbReference type="InterPro" id="IPR002110">
    <property type="entry name" value="Ankyrin_rpt"/>
</dbReference>
<dbReference type="SUPFAM" id="SSF48403">
    <property type="entry name" value="Ankyrin repeat"/>
    <property type="match status" value="4"/>
</dbReference>
<protein>
    <recommendedName>
        <fullName evidence="15">Ion transport domain-containing protein</fullName>
    </recommendedName>
</protein>
<feature type="coiled-coil region" evidence="12">
    <location>
        <begin position="1859"/>
        <end position="1889"/>
    </location>
</feature>
<dbReference type="PANTHER" id="PTHR47143:SF4">
    <property type="entry name" value="TRANSIENT RECEPTOR POTENTIAL CATION CHANNEL PROTEIN PAINLESS"/>
    <property type="match status" value="1"/>
</dbReference>
<feature type="transmembrane region" description="Helical" evidence="14">
    <location>
        <begin position="1574"/>
        <end position="1594"/>
    </location>
</feature>
<dbReference type="Proteomes" id="UP001148838">
    <property type="component" value="Unassembled WGS sequence"/>
</dbReference>
<sequence length="1894" mass="216151">MPPLTATTCGKKNVPVSVSKETKNSSSAEQLLQKKKDGYSDDHVAVLRRACTQGNKEDVRKALVDMKFDPSRNDPKVKPIDWSADSGNVLALQEVLTWSSSNVVQCIRYNRNALHMAARKGNHETLQILLNTAGINVNAVNKQQRTAFHLASESIVEGDCTEERYLKCLELLLEKSDLEVNRPDYYGCTALGRALRNSHKNRVLFILQNHGEHRLNVDYSLVDAGLTVRETILKLFPEFESFLPEELQDNVDSLEPEIRLLAALQRDSLPDFISILRTKQNLVNYQYKEPYHCTILELACLIKEREKFVDAILRANGNPNMRNYISKIPLLHMTAERLNVAALEVLLANKSTEIGITADEMFQGNVLHWLALNKCGYGENCSTLKKCVSLFEKREAGFLHLLNAQDTRKDTPLHVAARWNLNIAFLLLSSGASVNVWNNNEHTALHVAALCGNKNAVLTLLKYGSDINAQKGSGTPLYVAAQQRRNEILLPLLRQGADFMYETRGEPLLHYIDPHILEMFFDGCIESNRKSPKSPDYMIIFRYNFYPPLTEGSEINQSDTEMYPLFKMSEKSEFRELLKHPLISSILFLKWRQACKLFYINICLYSIFLILLTHHMLFVNDLMAWNEDNGKIVAPDSFVQYDNLTAELQISPEEATYIATSIPLWISLSIIIAREATQFLIDKTEYLHNPGNLLDASIILSTFVYCCVPNTIVVHHSASIAILLAWMEFLLLIGRLPIVSVQLEMLKKVSWTFLKFGLCYLPLFLAFALSFNILFHGKHKADDSAYFSTGIINKTSNSLLFIFDTFIMFTGEFEAKDLPFSETPVTSHFVYFLFVFLIALALLNLLNGLAVSDTQAIKDDAETLSLVVRTKLLLHTETMLLRYQRYPHLKKYLRRFCFFFRDLPRKSLYLYPSSNKMYSVHPKSQEVDAIDLSITRKAIADQLAYVDGDNLIKQLKEECFEGNGKNIQDLLCHIDPNTEYQKSRPIHWAAESGSTQALNALLRDTRTNVTFTKGESRSTALHLSARKGNHEVMKLLLETNKIDVNAVDKQGRTAFHLAAETPEEKDGTEERFLRCLLLLMNRSELEINKPDVYGRSAISRAIRKSHRRRVLIILQHCGEHRLNVDYCLVDGGRTVREAIKEMYPEFEPHMTKPLKEDLASDQVDIRLLAALQHGVLDEFTAILQDNLSIVNNTYGEPYNCTCLELACIIEGAENFVEALLNAGADPNVKNYISGIPLLHMTAERLNLPALQLLLNTQLIKANTPSINNGTVLHWLALNKRSGLEVYPRLEECVSLLLGETSNTTDNTIDIDAKDTRGDTALHVAVRWDNLNMALALLTSGASTDCWNEKKHTPMHVAALNGNKDAVLILLKYGADIHAQDDRGTPIYLAARQRKEEVVLLLLKHGANLMCERRGEQSVQFIDPKTLELFFDDCLESNSKNPKDPNYMIRLRYNRSPALKDGCGEYHSQIEMDTLLKMSTIREQRHLLKHPLISTILFVKWQYACNLFYLNILIFTIFLLFLTLYVIYCAVPPTECGTDNEVKNFLWICLIFLVGREVIELTTMKYEYFRTRGNLVDIVIIICTGIVCCSSHSNIIHTDAAAIAILFAWIEFLLLIGRLPRISVQLEMLKKVTRTFLKFGLCYSPLIIAFSLSFSTLFHGQHRYYETFNTNGVWNKTSNTFLFMLETLVMFTGEFGAKDLPFMFTPVTSRIVFSLFIFLVALALLNLLNGLAVSDTQSIIDDAETLSLTARVRLVHHLERVVLRYPRNTFFKKQTEKFCFFFRNLPTKMLYIYPNNNSKVTFEYNGKVIATLDSRITKRAVAIATKKDSNALADRQDSVFRHEIFDRDFQRSVKLYHDYKREVHKTSKFLESELREIKNKLSELHNYDRESRDNN</sequence>
<comment type="subcellular location">
    <subcellularLocation>
        <location evidence="1">Membrane</location>
        <topology evidence="1">Multi-pass membrane protein</topology>
    </subcellularLocation>
</comment>
<evidence type="ECO:0000259" key="15">
    <source>
        <dbReference type="Pfam" id="PF00520"/>
    </source>
</evidence>
<dbReference type="Pfam" id="PF13637">
    <property type="entry name" value="Ank_4"/>
    <property type="match status" value="1"/>
</dbReference>
<feature type="repeat" description="ANK" evidence="11">
    <location>
        <begin position="1016"/>
        <end position="1038"/>
    </location>
</feature>
<feature type="transmembrane region" description="Helical" evidence="14">
    <location>
        <begin position="1708"/>
        <end position="1727"/>
    </location>
</feature>
<dbReference type="InterPro" id="IPR005821">
    <property type="entry name" value="Ion_trans_dom"/>
</dbReference>
<dbReference type="Pfam" id="PF12796">
    <property type="entry name" value="Ank_2"/>
    <property type="match status" value="3"/>
</dbReference>
<feature type="transmembrane region" description="Helical" evidence="14">
    <location>
        <begin position="753"/>
        <end position="775"/>
    </location>
</feature>
<evidence type="ECO:0000256" key="3">
    <source>
        <dbReference type="ARBA" id="ARBA00022606"/>
    </source>
</evidence>
<dbReference type="InterPro" id="IPR052076">
    <property type="entry name" value="TRP_cation_channel"/>
</dbReference>
<keyword evidence="6 14" id="KW-1133">Transmembrane helix</keyword>
<evidence type="ECO:0000256" key="10">
    <source>
        <dbReference type="ARBA" id="ARBA00023303"/>
    </source>
</evidence>
<dbReference type="Pfam" id="PF00520">
    <property type="entry name" value="Ion_trans"/>
    <property type="match status" value="2"/>
</dbReference>
<keyword evidence="17" id="KW-1185">Reference proteome</keyword>
<dbReference type="EMBL" id="JAJSOF020000009">
    <property type="protein sequence ID" value="KAJ4446957.1"/>
    <property type="molecule type" value="Genomic_DNA"/>
</dbReference>
<feature type="transmembrane region" description="Helical" evidence="14">
    <location>
        <begin position="1639"/>
        <end position="1659"/>
    </location>
</feature>
<feature type="transmembrane region" description="Helical" evidence="14">
    <location>
        <begin position="1543"/>
        <end position="1562"/>
    </location>
</feature>
<evidence type="ECO:0000256" key="5">
    <source>
        <dbReference type="ARBA" id="ARBA00022737"/>
    </source>
</evidence>
<keyword evidence="7 11" id="KW-0040">ANK repeat</keyword>
<dbReference type="SMART" id="SM00248">
    <property type="entry name" value="ANK"/>
    <property type="match status" value="19"/>
</dbReference>
<evidence type="ECO:0000256" key="14">
    <source>
        <dbReference type="SAM" id="Phobius"/>
    </source>
</evidence>
<dbReference type="Gene3D" id="1.25.40.20">
    <property type="entry name" value="Ankyrin repeat-containing domain"/>
    <property type="match status" value="6"/>
</dbReference>
<evidence type="ECO:0000256" key="2">
    <source>
        <dbReference type="ARBA" id="ARBA00022448"/>
    </source>
</evidence>
<reference evidence="16 17" key="1">
    <citation type="journal article" date="2022" name="Allergy">
        <title>Genome assembly and annotation of Periplaneta americana reveal a comprehensive cockroach allergen profile.</title>
        <authorList>
            <person name="Wang L."/>
            <person name="Xiong Q."/>
            <person name="Saelim N."/>
            <person name="Wang L."/>
            <person name="Nong W."/>
            <person name="Wan A.T."/>
            <person name="Shi M."/>
            <person name="Liu X."/>
            <person name="Cao Q."/>
            <person name="Hui J.H.L."/>
            <person name="Sookrung N."/>
            <person name="Leung T.F."/>
            <person name="Tungtrongchitr A."/>
            <person name="Tsui S.K.W."/>
        </authorList>
    </citation>
    <scope>NUCLEOTIDE SEQUENCE [LARGE SCALE GENOMIC DNA]</scope>
    <source>
        <strain evidence="16">PWHHKU_190912</strain>
    </source>
</reference>
<evidence type="ECO:0000256" key="6">
    <source>
        <dbReference type="ARBA" id="ARBA00022989"/>
    </source>
</evidence>
<feature type="transmembrane region" description="Helical" evidence="14">
    <location>
        <begin position="829"/>
        <end position="850"/>
    </location>
</feature>
<feature type="transmembrane region" description="Helical" evidence="14">
    <location>
        <begin position="718"/>
        <end position="741"/>
    </location>
</feature>
<feature type="compositionally biased region" description="Polar residues" evidence="13">
    <location>
        <begin position="1"/>
        <end position="10"/>
    </location>
</feature>
<keyword evidence="4 14" id="KW-0812">Transmembrane</keyword>
<keyword evidence="12" id="KW-0175">Coiled coil</keyword>
<evidence type="ECO:0000256" key="4">
    <source>
        <dbReference type="ARBA" id="ARBA00022692"/>
    </source>
</evidence>
<keyword evidence="9 14" id="KW-0472">Membrane</keyword>
<name>A0ABQ8TMK8_PERAM</name>
<evidence type="ECO:0000256" key="1">
    <source>
        <dbReference type="ARBA" id="ARBA00004141"/>
    </source>
</evidence>
<feature type="region of interest" description="Disordered" evidence="13">
    <location>
        <begin position="1"/>
        <end position="36"/>
    </location>
</feature>
<dbReference type="PROSITE" id="PS50088">
    <property type="entry name" value="ANK_REPEAT"/>
    <property type="match status" value="7"/>
</dbReference>
<feature type="transmembrane region" description="Helical" evidence="14">
    <location>
        <begin position="1506"/>
        <end position="1527"/>
    </location>
</feature>
<dbReference type="Pfam" id="PF00023">
    <property type="entry name" value="Ank"/>
    <property type="match status" value="2"/>
</dbReference>
<evidence type="ECO:0000256" key="11">
    <source>
        <dbReference type="PROSITE-ProRule" id="PRU00023"/>
    </source>
</evidence>
<dbReference type="PANTHER" id="PTHR47143">
    <property type="entry name" value="TRANSIENT RECEPTOR POTENTIAL CATION CHANNEL PROTEIN PAINLESS"/>
    <property type="match status" value="1"/>
</dbReference>
<feature type="transmembrane region" description="Helical" evidence="14">
    <location>
        <begin position="1600"/>
        <end position="1618"/>
    </location>
</feature>
<feature type="repeat" description="ANK" evidence="11">
    <location>
        <begin position="1381"/>
        <end position="1413"/>
    </location>
</feature>
<dbReference type="PROSITE" id="PS50297">
    <property type="entry name" value="ANK_REP_REGION"/>
    <property type="match status" value="5"/>
</dbReference>
<evidence type="ECO:0000256" key="12">
    <source>
        <dbReference type="SAM" id="Coils"/>
    </source>
</evidence>
<feature type="repeat" description="ANK" evidence="11">
    <location>
        <begin position="472"/>
        <end position="504"/>
    </location>
</feature>